<dbReference type="SUPFAM" id="SSF56784">
    <property type="entry name" value="HAD-like"/>
    <property type="match status" value="1"/>
</dbReference>
<organism evidence="6 7">
    <name type="scientific">Nocardia thailandica</name>
    <dbReference type="NCBI Taxonomy" id="257275"/>
    <lineage>
        <taxon>Bacteria</taxon>
        <taxon>Bacillati</taxon>
        <taxon>Actinomycetota</taxon>
        <taxon>Actinomycetes</taxon>
        <taxon>Mycobacteriales</taxon>
        <taxon>Nocardiaceae</taxon>
        <taxon>Nocardia</taxon>
    </lineage>
</organism>
<dbReference type="InterPro" id="IPR036412">
    <property type="entry name" value="HAD-like_sf"/>
</dbReference>
<dbReference type="EMBL" id="JBIAMX010000019">
    <property type="protein sequence ID" value="MFF0546149.1"/>
    <property type="molecule type" value="Genomic_DNA"/>
</dbReference>
<dbReference type="PANTHER" id="PTHR10434:SF66">
    <property type="entry name" value="PHOSPHOLIPID_GLYCEROL ACYLTRANSFERASE DOMAIN-CONTAINING PROTEIN"/>
    <property type="match status" value="1"/>
</dbReference>
<protein>
    <recommendedName>
        <fullName evidence="4">1-acyl-sn-glycerol-3-phosphate acyltransferase</fullName>
        <ecNumber evidence="4">2.3.1.51</ecNumber>
    </recommendedName>
</protein>
<dbReference type="InterPro" id="IPR002123">
    <property type="entry name" value="Plipid/glycerol_acylTrfase"/>
</dbReference>
<comment type="catalytic activity">
    <reaction evidence="4">
        <text>a 1-acyl-sn-glycero-3-phosphate + an acyl-CoA = a 1,2-diacyl-sn-glycero-3-phosphate + CoA</text>
        <dbReference type="Rhea" id="RHEA:19709"/>
        <dbReference type="ChEBI" id="CHEBI:57287"/>
        <dbReference type="ChEBI" id="CHEBI:57970"/>
        <dbReference type="ChEBI" id="CHEBI:58342"/>
        <dbReference type="ChEBI" id="CHEBI:58608"/>
        <dbReference type="EC" id="2.3.1.51"/>
    </reaction>
</comment>
<keyword evidence="4" id="KW-0443">Lipid metabolism</keyword>
<keyword evidence="3 4" id="KW-0012">Acyltransferase</keyword>
<dbReference type="EC" id="2.3.1.51" evidence="4"/>
<proteinExistence type="inferred from homology"/>
<accession>A0ABW6PUV0</accession>
<keyword evidence="4" id="KW-1208">Phospholipid metabolism</keyword>
<evidence type="ECO:0000256" key="4">
    <source>
        <dbReference type="RuleBase" id="RU361267"/>
    </source>
</evidence>
<feature type="domain" description="Phospholipid/glycerol acyltransferase" evidence="5">
    <location>
        <begin position="290"/>
        <end position="404"/>
    </location>
</feature>
<evidence type="ECO:0000256" key="1">
    <source>
        <dbReference type="ARBA" id="ARBA00008655"/>
    </source>
</evidence>
<dbReference type="GO" id="GO:0003841">
    <property type="term" value="F:1-acylglycerol-3-phosphate O-acyltransferase activity"/>
    <property type="evidence" value="ECO:0007669"/>
    <property type="project" value="UniProtKB-EC"/>
</dbReference>
<dbReference type="SUPFAM" id="SSF69593">
    <property type="entry name" value="Glycerol-3-phosphate (1)-acyltransferase"/>
    <property type="match status" value="1"/>
</dbReference>
<keyword evidence="4" id="KW-0444">Lipid biosynthesis</keyword>
<dbReference type="RefSeq" id="WP_387702595.1">
    <property type="nucleotide sequence ID" value="NZ_JBIAMX010000019.1"/>
</dbReference>
<dbReference type="PANTHER" id="PTHR10434">
    <property type="entry name" value="1-ACYL-SN-GLYCEROL-3-PHOSPHATE ACYLTRANSFERASE"/>
    <property type="match status" value="1"/>
</dbReference>
<comment type="domain">
    <text evidence="4">The HXXXXD motif is essential for acyltransferase activity and may constitute the binding site for the phosphate moiety of the glycerol-3-phosphate.</text>
</comment>
<reference evidence="6 7" key="1">
    <citation type="submission" date="2024-10" db="EMBL/GenBank/DDBJ databases">
        <title>The Natural Products Discovery Center: Release of the First 8490 Sequenced Strains for Exploring Actinobacteria Biosynthetic Diversity.</title>
        <authorList>
            <person name="Kalkreuter E."/>
            <person name="Kautsar S.A."/>
            <person name="Yang D."/>
            <person name="Bader C.D."/>
            <person name="Teijaro C.N."/>
            <person name="Fluegel L."/>
            <person name="Davis C.M."/>
            <person name="Simpson J.R."/>
            <person name="Lauterbach L."/>
            <person name="Steele A.D."/>
            <person name="Gui C."/>
            <person name="Meng S."/>
            <person name="Li G."/>
            <person name="Viehrig K."/>
            <person name="Ye F."/>
            <person name="Su P."/>
            <person name="Kiefer A.F."/>
            <person name="Nichols A."/>
            <person name="Cepeda A.J."/>
            <person name="Yan W."/>
            <person name="Fan B."/>
            <person name="Jiang Y."/>
            <person name="Adhikari A."/>
            <person name="Zheng C.-J."/>
            <person name="Schuster L."/>
            <person name="Cowan T.M."/>
            <person name="Smanski M.J."/>
            <person name="Chevrette M.G."/>
            <person name="De Carvalho L.P.S."/>
            <person name="Shen B."/>
        </authorList>
    </citation>
    <scope>NUCLEOTIDE SEQUENCE [LARGE SCALE GENOMIC DNA]</scope>
    <source>
        <strain evidence="6 7">NPDC004045</strain>
    </source>
</reference>
<evidence type="ECO:0000256" key="3">
    <source>
        <dbReference type="ARBA" id="ARBA00023315"/>
    </source>
</evidence>
<dbReference type="NCBIfam" id="TIGR00530">
    <property type="entry name" value="AGP_acyltrn"/>
    <property type="match status" value="1"/>
</dbReference>
<evidence type="ECO:0000259" key="5">
    <source>
        <dbReference type="SMART" id="SM00563"/>
    </source>
</evidence>
<evidence type="ECO:0000256" key="2">
    <source>
        <dbReference type="ARBA" id="ARBA00022679"/>
    </source>
</evidence>
<dbReference type="Gene3D" id="3.40.50.1000">
    <property type="entry name" value="HAD superfamily/HAD-like"/>
    <property type="match status" value="1"/>
</dbReference>
<dbReference type="InterPro" id="IPR004552">
    <property type="entry name" value="AGP_acyltrans"/>
</dbReference>
<gene>
    <name evidence="6" type="ORF">ACFYTF_25255</name>
</gene>
<dbReference type="SMART" id="SM00563">
    <property type="entry name" value="PlsC"/>
    <property type="match status" value="1"/>
</dbReference>
<evidence type="ECO:0000313" key="6">
    <source>
        <dbReference type="EMBL" id="MFF0546149.1"/>
    </source>
</evidence>
<comment type="caution">
    <text evidence="6">The sequence shown here is derived from an EMBL/GenBank/DDBJ whole genome shotgun (WGS) entry which is preliminary data.</text>
</comment>
<dbReference type="Pfam" id="PF01553">
    <property type="entry name" value="Acyltransferase"/>
    <property type="match status" value="1"/>
</dbReference>
<keyword evidence="7" id="KW-1185">Reference proteome</keyword>
<keyword evidence="4" id="KW-0594">Phospholipid biosynthesis</keyword>
<comment type="similarity">
    <text evidence="1 4">Belongs to the 1-acyl-sn-glycerol-3-phosphate acyltransferase family.</text>
</comment>
<keyword evidence="2 4" id="KW-0808">Transferase</keyword>
<evidence type="ECO:0000313" key="7">
    <source>
        <dbReference type="Proteomes" id="UP001601444"/>
    </source>
</evidence>
<dbReference type="CDD" id="cd07989">
    <property type="entry name" value="LPLAT_AGPAT-like"/>
    <property type="match status" value="1"/>
</dbReference>
<dbReference type="InterPro" id="IPR023214">
    <property type="entry name" value="HAD_sf"/>
</dbReference>
<sequence>MSTGPAPVAAVFDVVGTVVDDIPRRGPLRRLLRRGDPRAAILLGGFHRARSAADYARFLQATRAAVAGTSPEELDTLGRGVFAGGVYGRLFPEAWELVRTHQRAGHAVVLVSELTEAQVRPIAERLGVDRVVCTALAEADDALTGDPLGPPLWGQAKADAVRAYARAEGLDIGFAYSASPADLPLLELADRATVIGDDPVLTRAAAERGWATARFRPRPAPGAGDRLRTVAGFAALLAGALFGVARKAPTRRRRAMADGLMHDATAATLRTLDVTVRVTGAEHARAPRPAVFLFNHQSQFDVIIVPYVLGGGVTAIAKKELTRNPVFGPLMRFVGVTFIDRADSASARAALEPVVSTLRDGLSVAVAPEGTRSYTPGPGPFKKGAFHIARQAGVPVIPVVIRNAGEIAWRDSPFARPGVVDVAVLAPIDVSAWDPAELDDRVEDVRRLYEDTLLDWPAP</sequence>
<name>A0ABW6PUV0_9NOCA</name>
<dbReference type="Proteomes" id="UP001601444">
    <property type="component" value="Unassembled WGS sequence"/>
</dbReference>
<dbReference type="Gene3D" id="1.20.1440.100">
    <property type="entry name" value="SG protein - dephosphorylation function"/>
    <property type="match status" value="1"/>
</dbReference>
<dbReference type="Pfam" id="PF12710">
    <property type="entry name" value="HAD"/>
    <property type="match status" value="1"/>
</dbReference>